<feature type="chain" id="PRO_5047431001" description="UDP-glucose:glycoprotein glucosyltransferase" evidence="10">
    <location>
        <begin position="24"/>
        <end position="1749"/>
    </location>
</feature>
<dbReference type="Gene3D" id="3.90.550.10">
    <property type="entry name" value="Spore Coat Polysaccharide Biosynthesis Protein SpsA, Chain A"/>
    <property type="match status" value="1"/>
</dbReference>
<organism evidence="16 17">
    <name type="scientific">Tetradesmus obliquus</name>
    <name type="common">Green alga</name>
    <name type="synonym">Acutodesmus obliquus</name>
    <dbReference type="NCBI Taxonomy" id="3088"/>
    <lineage>
        <taxon>Eukaryota</taxon>
        <taxon>Viridiplantae</taxon>
        <taxon>Chlorophyta</taxon>
        <taxon>core chlorophytes</taxon>
        <taxon>Chlorophyceae</taxon>
        <taxon>CS clade</taxon>
        <taxon>Sphaeropleales</taxon>
        <taxon>Scenedesmaceae</taxon>
        <taxon>Tetradesmus</taxon>
    </lineage>
</organism>
<accession>A0ABY8UH05</accession>
<dbReference type="Pfam" id="PF06427">
    <property type="entry name" value="UDP-g_GGTase"/>
    <property type="match status" value="1"/>
</dbReference>
<evidence type="ECO:0000256" key="5">
    <source>
        <dbReference type="ARBA" id="ARBA00022679"/>
    </source>
</evidence>
<feature type="domain" description="UGGT thioredoxin-like" evidence="12">
    <location>
        <begin position="329"/>
        <end position="446"/>
    </location>
</feature>
<reference evidence="16 17" key="1">
    <citation type="submission" date="2023-05" db="EMBL/GenBank/DDBJ databases">
        <title>A 100% complete, gapless, phased diploid assembly of the Scenedesmus obliquus UTEX 3031 genome.</title>
        <authorList>
            <person name="Biondi T.C."/>
            <person name="Hanschen E.R."/>
            <person name="Kwon T."/>
            <person name="Eng W."/>
            <person name="Kruse C.P.S."/>
            <person name="Koehler S.I."/>
            <person name="Kunde Y."/>
            <person name="Gleasner C.D."/>
            <person name="You Mak K.T."/>
            <person name="Polle J."/>
            <person name="Hovde B.T."/>
            <person name="Starkenburg S.R."/>
        </authorList>
    </citation>
    <scope>NUCLEOTIDE SEQUENCE [LARGE SCALE GENOMIC DNA]</scope>
    <source>
        <strain evidence="16 17">DOE0152z</strain>
    </source>
</reference>
<feature type="domain" description="UGGT thioredoxin-like" evidence="13">
    <location>
        <begin position="466"/>
        <end position="823"/>
    </location>
</feature>
<keyword evidence="5" id="KW-0808">Transferase</keyword>
<feature type="domain" description="UGGT thioredoxin-like" evidence="11">
    <location>
        <begin position="40"/>
        <end position="228"/>
    </location>
</feature>
<evidence type="ECO:0000256" key="6">
    <source>
        <dbReference type="ARBA" id="ARBA00022729"/>
    </source>
</evidence>
<feature type="region of interest" description="Disordered" evidence="9">
    <location>
        <begin position="1272"/>
        <end position="1293"/>
    </location>
</feature>
<evidence type="ECO:0000259" key="13">
    <source>
        <dbReference type="Pfam" id="PF18402"/>
    </source>
</evidence>
<evidence type="ECO:0000256" key="2">
    <source>
        <dbReference type="ARBA" id="ARBA00004319"/>
    </source>
</evidence>
<gene>
    <name evidence="16" type="ORF">OEZ85_005134</name>
</gene>
<keyword evidence="7" id="KW-0256">Endoplasmic reticulum</keyword>
<dbReference type="Proteomes" id="UP001244341">
    <property type="component" value="Chromosome 12b"/>
</dbReference>
<proteinExistence type="inferred from homology"/>
<evidence type="ECO:0000313" key="16">
    <source>
        <dbReference type="EMBL" id="WIA20771.1"/>
    </source>
</evidence>
<evidence type="ECO:0000256" key="8">
    <source>
        <dbReference type="ARBA" id="ARBA00023180"/>
    </source>
</evidence>
<dbReference type="EMBL" id="CP126219">
    <property type="protein sequence ID" value="WIA20771.1"/>
    <property type="molecule type" value="Genomic_DNA"/>
</dbReference>
<feature type="domain" description="UDP-glucose:glycoprotein glucosyltransferase thioredoxin-like" evidence="14">
    <location>
        <begin position="847"/>
        <end position="1051"/>
    </location>
</feature>
<evidence type="ECO:0008006" key="18">
    <source>
        <dbReference type="Google" id="ProtNLM"/>
    </source>
</evidence>
<dbReference type="InterPro" id="IPR040692">
    <property type="entry name" value="UGGT_TRXL_3"/>
</dbReference>
<comment type="cofactor">
    <cofactor evidence="1">
        <name>Ca(2+)</name>
        <dbReference type="ChEBI" id="CHEBI:29108"/>
    </cofactor>
</comment>
<feature type="signal peptide" evidence="10">
    <location>
        <begin position="1"/>
        <end position="23"/>
    </location>
</feature>
<dbReference type="InterPro" id="IPR040693">
    <property type="entry name" value="UGGT_TRXL_1"/>
</dbReference>
<feature type="domain" description="Glucosyltransferase 24 catalytic" evidence="15">
    <location>
        <begin position="1425"/>
        <end position="1689"/>
    </location>
</feature>
<protein>
    <recommendedName>
        <fullName evidence="18">UDP-glucose:glycoprotein glucosyltransferase</fullName>
    </recommendedName>
</protein>
<name>A0ABY8UH05_TETOB</name>
<feature type="compositionally biased region" description="Low complexity" evidence="9">
    <location>
        <begin position="1726"/>
        <end position="1742"/>
    </location>
</feature>
<dbReference type="Pfam" id="PF18401">
    <property type="entry name" value="Thioredoxin_13"/>
    <property type="match status" value="1"/>
</dbReference>
<dbReference type="InterPro" id="IPR040525">
    <property type="entry name" value="UGGT_TRXL_4"/>
</dbReference>
<evidence type="ECO:0000259" key="11">
    <source>
        <dbReference type="Pfam" id="PF18400"/>
    </source>
</evidence>
<dbReference type="InterPro" id="IPR040694">
    <property type="entry name" value="UGGT_TRXL_2"/>
</dbReference>
<dbReference type="PANTHER" id="PTHR11226">
    <property type="entry name" value="UDP-GLUCOSE GLYCOPROTEIN:GLUCOSYLTRANSFERASE"/>
    <property type="match status" value="1"/>
</dbReference>
<keyword evidence="17" id="KW-1185">Reference proteome</keyword>
<dbReference type="InterPro" id="IPR040497">
    <property type="entry name" value="Glyco_transf_24"/>
</dbReference>
<evidence type="ECO:0000256" key="3">
    <source>
        <dbReference type="ARBA" id="ARBA00004922"/>
    </source>
</evidence>
<evidence type="ECO:0000313" key="17">
    <source>
        <dbReference type="Proteomes" id="UP001244341"/>
    </source>
</evidence>
<sequence>MGRAAPVLLAAVGWLCLLLAVHASNQKGASISVRARWQGTPYLLEAAEFLADESQQLYWQFLDSLQLSDSSSGTECWHSIVDQASKLSYPQVAKILPVVLGVRQYSARLEMFRQLTKQLHPAAEEHCCFVDVHGSVVTEPGQLAAAIQQAHTAAGSSSSAAGQLQEADHVYNPDQQDAPGAVAAVLHASPGTDCWAGLHAALKQAVKDAAADAPLVYAHRPLLPAACKAMHACADLGTEEQLVLPGYGVEAVLKNMEYSAMDEKSKADAAAAAAKKKLAGNADDALAGIDASQLGEVKGFKFDVLVKRKPQLVQELMTFRDVLMSSDEEESIKVWDVKDAGLQAASRVAAAADPLALLAEISQNFPAIVSSLTRQQVPDSLRSDTRYNQRYVNPGANFVMLNGMLMEVKNFELYTFLDRLRIELRLQGQLQGLGLAPGTVQRLLETRLDHDPNGLADLRLDLSPMKHVLWLNNPSRDKSHAHLSKHLQHLLNMYPGRLGPMAVNLMHIVSVGDPLSPECIALAGSLQRTAQRLQPIRAGMLPVVPEAVARAEARRANPGHTVDMPTWQTMSNSEKFTRAMLTIRSAFGTPAAWEFWAGMGREASLYLFATAHGCSRSPAAAAAALCLLHFRRLHPDYTMSNSEKFTRAMLTIRSAFGTPAAWEFWAGMGREQMETALASGDAKEVETTLQSMFVGQWSAAAGQARTNKAKVAAKKDSYKAWEELKSGSGYASEAGMQLADISGYLLSKGLAHLPKPSWWLNGMLAAIPEGGGAAVDQELSYAVMGEMQLLQEHIYFGRIDGEEPVIESLMELLVSVRHWNPRVLGMDDDGEAKKVQLSSALSHPGAKALTYLHSTKTAGRVKPVTHWVAVDLSQQRGRSLAAAAVGFLQDVEDDFEPAASRVGLLLAPAKAATALDVAVATALKALAEDPKILPLLAQLLQQELGTKLAALPAAELASSPDWQQQLQAAAKEAGIAAAESWDCSEAAVKAALEGIAAMSDLASTQLQLPLGSAAVVTNGRTVIDFNPAAGNATLAPALQPEDFALLQLYGASFSMGDALAKAVRAARAKKGADPVLADAAAASDVVMVAASALSAQVYPDSRFGSLAAKQISEVLGSLRGRGLSSGPHKESSELHLTAIINPLTREAQRLSQVLVLLSDVLNPSIQIYLNPQMDLSELPLKSFYRYALPDFSRDESGRIAMPGAPSAYFNRLPQRRVLTLNLELPESWLVEPVMALHDFDNLRLADVHEQVAYAEYELEAIMLSGSCSEVGSDASRKARLPPPRGLQLHLGTPSQPHQVDTLVMQNLGYFQLKASPGLWTLSIAPGRSQELYQLLSSTGGSSTHATLWGGPRSSDSSSSSPAAASGSNVTTDVSTQVLLHSFTGKYLLLKVQKRPGKESEPLLPAADDMNAVAASAAAAKASNVINVFTVASGHMYERLQKIMILSVIKNTKSRVKFWIIKNYMSPHHRRIIPAMAQQYGFDYEFVTYKWPHWLHKQTDKQRVIWAYKILFLDVLFSLDVPRMIFVDSDQVVRTDLAELYNMDLKGAPLAYTPFCDNNKEMEPYRFWKQGFWEGHLQGKPYHISALYLIDLVRFRQLGAGDHYRVVYDNLSKDPNSLANLDQDLPNYAQHTIPIHSLPQEWLWCESWCGDETKPKARTIDLCNNPKTKEPKLQAARRIVAEWPGLDQEQADFTAQVDAKFKAQEAAFAADDEDDAAVGPAAAAAAADEAADAAVAGAAGDSAATDHSEL</sequence>
<dbReference type="Pfam" id="PF18402">
    <property type="entry name" value="Thioredoxin_14"/>
    <property type="match status" value="1"/>
</dbReference>
<dbReference type="PANTHER" id="PTHR11226:SF0">
    <property type="entry name" value="UDP-GLUCOSE:GLYCOPROTEIN GLUCOSYLTRANSFERASE"/>
    <property type="match status" value="1"/>
</dbReference>
<evidence type="ECO:0000259" key="15">
    <source>
        <dbReference type="Pfam" id="PF18404"/>
    </source>
</evidence>
<dbReference type="CDD" id="cd06432">
    <property type="entry name" value="GT8_HUGT1_C_like"/>
    <property type="match status" value="1"/>
</dbReference>
<dbReference type="InterPro" id="IPR009448">
    <property type="entry name" value="UDP-g_GGtrans"/>
</dbReference>
<keyword evidence="6 10" id="KW-0732">Signal</keyword>
<dbReference type="Pfam" id="PF18400">
    <property type="entry name" value="Thioredoxin_12"/>
    <property type="match status" value="1"/>
</dbReference>
<feature type="region of interest" description="Disordered" evidence="9">
    <location>
        <begin position="1726"/>
        <end position="1749"/>
    </location>
</feature>
<feature type="region of interest" description="Disordered" evidence="9">
    <location>
        <begin position="1343"/>
        <end position="1368"/>
    </location>
</feature>
<evidence type="ECO:0000256" key="9">
    <source>
        <dbReference type="SAM" id="MobiDB-lite"/>
    </source>
</evidence>
<dbReference type="InterPro" id="IPR029044">
    <property type="entry name" value="Nucleotide-diphossugar_trans"/>
</dbReference>
<feature type="compositionally biased region" description="Low complexity" evidence="9">
    <location>
        <begin position="1353"/>
        <end position="1367"/>
    </location>
</feature>
<keyword evidence="8" id="KW-0325">Glycoprotein</keyword>
<evidence type="ECO:0000259" key="14">
    <source>
        <dbReference type="Pfam" id="PF18403"/>
    </source>
</evidence>
<evidence type="ECO:0000256" key="1">
    <source>
        <dbReference type="ARBA" id="ARBA00001913"/>
    </source>
</evidence>
<dbReference type="Pfam" id="PF18404">
    <property type="entry name" value="Glyco_transf_24"/>
    <property type="match status" value="1"/>
</dbReference>
<evidence type="ECO:0000256" key="4">
    <source>
        <dbReference type="ARBA" id="ARBA00006351"/>
    </source>
</evidence>
<dbReference type="Pfam" id="PF18403">
    <property type="entry name" value="Thioredoxin_15"/>
    <property type="match status" value="1"/>
</dbReference>
<evidence type="ECO:0000256" key="10">
    <source>
        <dbReference type="SAM" id="SignalP"/>
    </source>
</evidence>
<evidence type="ECO:0000259" key="12">
    <source>
        <dbReference type="Pfam" id="PF18401"/>
    </source>
</evidence>
<dbReference type="SUPFAM" id="SSF53448">
    <property type="entry name" value="Nucleotide-diphospho-sugar transferases"/>
    <property type="match status" value="1"/>
</dbReference>
<comment type="similarity">
    <text evidence="4">Belongs to the glycosyltransferase 8 family.</text>
</comment>
<comment type="subcellular location">
    <subcellularLocation>
        <location evidence="2">Endoplasmic reticulum lumen</location>
    </subcellularLocation>
</comment>
<evidence type="ECO:0000256" key="7">
    <source>
        <dbReference type="ARBA" id="ARBA00022824"/>
    </source>
</evidence>
<comment type="pathway">
    <text evidence="3">Protein modification; protein glycosylation.</text>
</comment>